<dbReference type="PANTHER" id="PTHR11349">
    <property type="entry name" value="NUCLEOSIDE DIPHOSPHATE KINASE"/>
    <property type="match status" value="1"/>
</dbReference>
<evidence type="ECO:0000259" key="10">
    <source>
        <dbReference type="SMART" id="SM00562"/>
    </source>
</evidence>
<dbReference type="Proteomes" id="UP000657075">
    <property type="component" value="Unassembled WGS sequence"/>
</dbReference>
<dbReference type="InterPro" id="IPR036850">
    <property type="entry name" value="NDK-like_dom_sf"/>
</dbReference>
<evidence type="ECO:0000256" key="9">
    <source>
        <dbReference type="RuleBase" id="RU004013"/>
    </source>
</evidence>
<reference evidence="12" key="2">
    <citation type="submission" date="2020-09" db="EMBL/GenBank/DDBJ databases">
        <authorList>
            <person name="Sun Q."/>
            <person name="Ohkuma M."/>
        </authorList>
    </citation>
    <scope>NUCLEOTIDE SEQUENCE</scope>
    <source>
        <strain evidence="12">JCM 11219</strain>
    </source>
</reference>
<comment type="similarity">
    <text evidence="2 8">Belongs to the NDK family.</text>
</comment>
<dbReference type="SUPFAM" id="SSF54919">
    <property type="entry name" value="Nucleoside diphosphate kinase, NDK"/>
    <property type="match status" value="1"/>
</dbReference>
<evidence type="ECO:0000313" key="13">
    <source>
        <dbReference type="Proteomes" id="UP000657075"/>
    </source>
</evidence>
<keyword evidence="5 9" id="KW-0547">Nucleotide-binding</keyword>
<dbReference type="GO" id="GO:0005524">
    <property type="term" value="F:ATP binding"/>
    <property type="evidence" value="ECO:0007669"/>
    <property type="project" value="UniProtKB-KW"/>
</dbReference>
<dbReference type="AlphaFoldDB" id="A0A830E1P7"/>
<dbReference type="PROSITE" id="PS00469">
    <property type="entry name" value="NDPK"/>
    <property type="match status" value="1"/>
</dbReference>
<reference evidence="11" key="4">
    <citation type="journal article" date="2023" name="Microbiol. Resour. Announc.">
        <title>Complete Genome Sequence of Vulcanisaeta souniana Strain IC-059, a Hyperthermophilic Archaeon Isolated from Hot Spring Water in Japan.</title>
        <authorList>
            <person name="Kato S."/>
            <person name="Itoh T."/>
            <person name="Wu L."/>
            <person name="Ma J."/>
            <person name="Ohkuma M."/>
        </authorList>
    </citation>
    <scope>NUCLEOTIDE SEQUENCE</scope>
    <source>
        <strain evidence="11">JCM 11219</strain>
    </source>
</reference>
<dbReference type="Gene3D" id="3.30.70.141">
    <property type="entry name" value="Nucleoside diphosphate kinase-like domain"/>
    <property type="match status" value="1"/>
</dbReference>
<name>A0A830E1P7_9CREN</name>
<dbReference type="Pfam" id="PF00334">
    <property type="entry name" value="NDK"/>
    <property type="match status" value="2"/>
</dbReference>
<dbReference type="EC" id="2.7.4.6" evidence="9"/>
<evidence type="ECO:0000256" key="4">
    <source>
        <dbReference type="ARBA" id="ARBA00022679"/>
    </source>
</evidence>
<dbReference type="RefSeq" id="WP_188603217.1">
    <property type="nucleotide sequence ID" value="NZ_AP026830.1"/>
</dbReference>
<keyword evidence="14" id="KW-1185">Reference proteome</keyword>
<dbReference type="InterPro" id="IPR023005">
    <property type="entry name" value="Nucleoside_diP_kinase_AS"/>
</dbReference>
<dbReference type="GO" id="GO:0004550">
    <property type="term" value="F:nucleoside diphosphate kinase activity"/>
    <property type="evidence" value="ECO:0007669"/>
    <property type="project" value="UniProtKB-EC"/>
</dbReference>
<dbReference type="OrthoDB" id="6874at2157"/>
<comment type="catalytic activity">
    <reaction evidence="9">
        <text>a 2'-deoxyribonucleoside 5'-diphosphate + ATP = a 2'-deoxyribonucleoside 5'-triphosphate + ADP</text>
        <dbReference type="Rhea" id="RHEA:44640"/>
        <dbReference type="ChEBI" id="CHEBI:30616"/>
        <dbReference type="ChEBI" id="CHEBI:61560"/>
        <dbReference type="ChEBI" id="CHEBI:73316"/>
        <dbReference type="ChEBI" id="CHEBI:456216"/>
        <dbReference type="EC" id="2.7.4.6"/>
    </reaction>
</comment>
<sequence length="184" mass="20664">MIERTLVIVKPDAVKKGLIGEVISRFERAGLRIIAMKMIRLSKEEAAKFYPSDENWLRSVGGKTLKSYSEIGKDPKIDLGTDDPVEIGKIIRGWLADYLSMGPIVVMVLEGNRAVEVVRKIIGSTTPYSSPPGTIRGDYSVDSPDLANIEKRALFNLVHASDSPREAEREIKFFFRENEFINYS</sequence>
<dbReference type="CDD" id="cd04413">
    <property type="entry name" value="NDPk_I"/>
    <property type="match status" value="1"/>
</dbReference>
<keyword evidence="3" id="KW-0597">Phosphoprotein</keyword>
<organism evidence="12 13">
    <name type="scientific">Vulcanisaeta souniana JCM 11219</name>
    <dbReference type="NCBI Taxonomy" id="1293586"/>
    <lineage>
        <taxon>Archaea</taxon>
        <taxon>Thermoproteota</taxon>
        <taxon>Thermoprotei</taxon>
        <taxon>Thermoproteales</taxon>
        <taxon>Thermoproteaceae</taxon>
        <taxon>Vulcanisaeta</taxon>
    </lineage>
</organism>
<keyword evidence="4 9" id="KW-0808">Transferase</keyword>
<dbReference type="PROSITE" id="PS51374">
    <property type="entry name" value="NDPK_LIKE"/>
    <property type="match status" value="1"/>
</dbReference>
<reference evidence="14" key="3">
    <citation type="submission" date="2022-09" db="EMBL/GenBank/DDBJ databases">
        <title>Complete genome sequence of Vulcanisaeta souniana.</title>
        <authorList>
            <person name="Kato S."/>
            <person name="Itoh T."/>
            <person name="Ohkuma M."/>
        </authorList>
    </citation>
    <scope>NUCLEOTIDE SEQUENCE [LARGE SCALE GENOMIC DNA]</scope>
    <source>
        <strain evidence="14">JCM 11219</strain>
    </source>
</reference>
<proteinExistence type="inferred from homology"/>
<dbReference type="EMBL" id="BMNM01000004">
    <property type="protein sequence ID" value="GGI77781.1"/>
    <property type="molecule type" value="Genomic_DNA"/>
</dbReference>
<accession>A0A830E1P7</accession>
<evidence type="ECO:0000313" key="12">
    <source>
        <dbReference type="EMBL" id="GGI77781.1"/>
    </source>
</evidence>
<evidence type="ECO:0000256" key="6">
    <source>
        <dbReference type="ARBA" id="ARBA00022777"/>
    </source>
</evidence>
<gene>
    <name evidence="12" type="ORF">GCM10007112_13230</name>
    <name evidence="11" type="ORF">Vsou_26110</name>
</gene>
<evidence type="ECO:0000256" key="5">
    <source>
        <dbReference type="ARBA" id="ARBA00022741"/>
    </source>
</evidence>
<keyword evidence="7 9" id="KW-0067">ATP-binding</keyword>
<dbReference type="EMBL" id="AP026830">
    <property type="protein sequence ID" value="BDR93518.1"/>
    <property type="molecule type" value="Genomic_DNA"/>
</dbReference>
<evidence type="ECO:0000313" key="14">
    <source>
        <dbReference type="Proteomes" id="UP001060771"/>
    </source>
</evidence>
<keyword evidence="6 9" id="KW-0418">Kinase</keyword>
<comment type="caution">
    <text evidence="8">Lacks conserved residue(s) required for the propagation of feature annotation.</text>
</comment>
<evidence type="ECO:0000256" key="1">
    <source>
        <dbReference type="ARBA" id="ARBA00001946"/>
    </source>
</evidence>
<reference evidence="12" key="1">
    <citation type="journal article" date="2014" name="Int. J. Syst. Evol. Microbiol.">
        <title>Complete genome sequence of Corynebacterium casei LMG S-19264T (=DSM 44701T), isolated from a smear-ripened cheese.</title>
        <authorList>
            <consortium name="US DOE Joint Genome Institute (JGI-PGF)"/>
            <person name="Walter F."/>
            <person name="Albersmeier A."/>
            <person name="Kalinowski J."/>
            <person name="Ruckert C."/>
        </authorList>
    </citation>
    <scope>NUCLEOTIDE SEQUENCE</scope>
    <source>
        <strain evidence="12">JCM 11219</strain>
    </source>
</reference>
<evidence type="ECO:0000256" key="7">
    <source>
        <dbReference type="ARBA" id="ARBA00022840"/>
    </source>
</evidence>
<dbReference type="GeneID" id="76208151"/>
<feature type="domain" description="Nucleoside diphosphate kinase-like" evidence="10">
    <location>
        <begin position="2"/>
        <end position="182"/>
    </location>
</feature>
<evidence type="ECO:0000256" key="2">
    <source>
        <dbReference type="ARBA" id="ARBA00008142"/>
    </source>
</evidence>
<comment type="cofactor">
    <cofactor evidence="1">
        <name>Mg(2+)</name>
        <dbReference type="ChEBI" id="CHEBI:18420"/>
    </cofactor>
</comment>
<evidence type="ECO:0000313" key="11">
    <source>
        <dbReference type="EMBL" id="BDR93518.1"/>
    </source>
</evidence>
<dbReference type="InterPro" id="IPR034907">
    <property type="entry name" value="NDK-like_dom"/>
</dbReference>
<evidence type="ECO:0000256" key="3">
    <source>
        <dbReference type="ARBA" id="ARBA00022553"/>
    </source>
</evidence>
<dbReference type="Proteomes" id="UP001060771">
    <property type="component" value="Chromosome"/>
</dbReference>
<protein>
    <recommendedName>
        <fullName evidence="9">Nucleoside diphosphate kinase</fullName>
        <ecNumber evidence="9">2.7.4.6</ecNumber>
    </recommendedName>
</protein>
<dbReference type="SMART" id="SM00562">
    <property type="entry name" value="NDK"/>
    <property type="match status" value="1"/>
</dbReference>
<evidence type="ECO:0000256" key="8">
    <source>
        <dbReference type="PROSITE-ProRule" id="PRU00706"/>
    </source>
</evidence>